<evidence type="ECO:0000259" key="14">
    <source>
        <dbReference type="PROSITE" id="PS50975"/>
    </source>
</evidence>
<evidence type="ECO:0000313" key="17">
    <source>
        <dbReference type="Proteomes" id="UP000037685"/>
    </source>
</evidence>
<dbReference type="InterPro" id="IPR016185">
    <property type="entry name" value="PreATP-grasp_dom_sf"/>
</dbReference>
<dbReference type="Pfam" id="PF02785">
    <property type="entry name" value="Biotin_carb_C"/>
    <property type="match status" value="1"/>
</dbReference>
<keyword evidence="6" id="KW-0479">Metal-binding</keyword>
<dbReference type="SUPFAM" id="SSF52440">
    <property type="entry name" value="PreATP-grasp domain"/>
    <property type="match status" value="1"/>
</dbReference>
<evidence type="ECO:0000256" key="3">
    <source>
        <dbReference type="ARBA" id="ARBA00011750"/>
    </source>
</evidence>
<sequence>MKKVLIANRGEIALRIIRAARELGIKTVVAHSTADEKSLPVLLADEAICIGPPPSGQSYLNIPNLLSAAIVTGADAIHPGYGFLAENATFAEMCREHGITFIGPTPENMRALGDKATARKVAREAGVPTVPGTDEVESVEEAKRAALEIGYPVILKASAGGGGRGMRVVHTEEDLERAVLQAQEEARAAFGNPAVYLEKYIEEPKHIEIQVLGDGERVVHLWERDCSIQRRHQKLLEEAPSILPLETRRAIAEAARRLAEHVGYVSAGTLEFLVDKEGNFYFIEMNTRIQVEHPVTEMVTGVDLVQAQFRIAMGERLWLKQEEIEVRGHAIEVRVNAEDPEKGFRPSIGKVETLLFPGGPGIRVDSHLYAGYQIPPHYDSLIAKIIAWAPSREEAIRRMERALGETVIEGPGLKTTIPFHQKVLQNAFFRRGAVYTNFVARRMEL</sequence>
<dbReference type="PANTHER" id="PTHR48095">
    <property type="entry name" value="PYRUVATE CARBOXYLASE SUBUNIT A"/>
    <property type="match status" value="1"/>
</dbReference>
<reference evidence="16 17" key="1">
    <citation type="submission" date="2015-07" db="EMBL/GenBank/DDBJ databases">
        <authorList>
            <person name="Noorani M."/>
        </authorList>
    </citation>
    <scope>NUCLEOTIDE SEQUENCE [LARGE SCALE GENOMIC DNA]</scope>
    <source>
        <strain evidence="17">ATCC 25104 / DSM 625 / JCM 10724 / NBRC 103206 / NCIMB 11243 / YT-1</strain>
    </source>
</reference>
<evidence type="ECO:0000256" key="4">
    <source>
        <dbReference type="ARBA" id="ARBA00013263"/>
    </source>
</evidence>
<dbReference type="FunFam" id="3.40.50.20:FF:000010">
    <property type="entry name" value="Propionyl-CoA carboxylase subunit alpha"/>
    <property type="match status" value="1"/>
</dbReference>
<dbReference type="SUPFAM" id="SSF51246">
    <property type="entry name" value="Rudiment single hybrid motif"/>
    <property type="match status" value="1"/>
</dbReference>
<dbReference type="InterPro" id="IPR005479">
    <property type="entry name" value="CPAse_ATP-bd"/>
</dbReference>
<evidence type="ECO:0000256" key="10">
    <source>
        <dbReference type="ARBA" id="ARBA00023267"/>
    </source>
</evidence>
<gene>
    <name evidence="16" type="primary">accC</name>
    <name evidence="16" type="ORF">BVI061214_02071</name>
</gene>
<dbReference type="InterPro" id="IPR011764">
    <property type="entry name" value="Biotin_carboxylation_dom"/>
</dbReference>
<dbReference type="Proteomes" id="UP000037685">
    <property type="component" value="Unassembled WGS sequence"/>
</dbReference>
<dbReference type="RefSeq" id="WP_003048298.1">
    <property type="nucleotide sequence ID" value="NZ_LHCI01000106.1"/>
</dbReference>
<keyword evidence="13" id="KW-0276">Fatty acid metabolism</keyword>
<name>A0A0N0BMH3_THEAQ</name>
<dbReference type="EMBL" id="LHCI01000106">
    <property type="protein sequence ID" value="KOX90873.1"/>
    <property type="molecule type" value="Genomic_DNA"/>
</dbReference>
<dbReference type="GO" id="GO:0005524">
    <property type="term" value="F:ATP binding"/>
    <property type="evidence" value="ECO:0007669"/>
    <property type="project" value="UniProtKB-UniRule"/>
</dbReference>
<comment type="catalytic activity">
    <reaction evidence="11 13">
        <text>N(6)-biotinyl-L-lysyl-[protein] + hydrogencarbonate + ATP = N(6)-carboxybiotinyl-L-lysyl-[protein] + ADP + phosphate + H(+)</text>
        <dbReference type="Rhea" id="RHEA:13501"/>
        <dbReference type="Rhea" id="RHEA-COMP:10505"/>
        <dbReference type="Rhea" id="RHEA-COMP:10506"/>
        <dbReference type="ChEBI" id="CHEBI:15378"/>
        <dbReference type="ChEBI" id="CHEBI:17544"/>
        <dbReference type="ChEBI" id="CHEBI:30616"/>
        <dbReference type="ChEBI" id="CHEBI:43474"/>
        <dbReference type="ChEBI" id="CHEBI:83144"/>
        <dbReference type="ChEBI" id="CHEBI:83145"/>
        <dbReference type="ChEBI" id="CHEBI:456216"/>
        <dbReference type="EC" id="6.3.4.14"/>
    </reaction>
</comment>
<dbReference type="NCBIfam" id="TIGR00514">
    <property type="entry name" value="accC"/>
    <property type="match status" value="1"/>
</dbReference>
<protein>
    <recommendedName>
        <fullName evidence="4 13">Biotin carboxylase</fullName>
        <ecNumber evidence="4 13">6.3.4.14</ecNumber>
    </recommendedName>
    <alternativeName>
        <fullName evidence="13">Acetyl-coenzyme A carboxylase biotin carboxylase subunit A</fullName>
    </alternativeName>
</protein>
<dbReference type="PANTHER" id="PTHR48095:SF2">
    <property type="entry name" value="BIOTIN CARBOXYLASE, CHLOROPLASTIC"/>
    <property type="match status" value="1"/>
</dbReference>
<dbReference type="PROSITE" id="PS00867">
    <property type="entry name" value="CPSASE_2"/>
    <property type="match status" value="1"/>
</dbReference>
<dbReference type="FunFam" id="3.30.1490.20:FF:000018">
    <property type="entry name" value="Biotin carboxylase"/>
    <property type="match status" value="1"/>
</dbReference>
<dbReference type="SUPFAM" id="SSF56059">
    <property type="entry name" value="Glutathione synthetase ATP-binding domain-like"/>
    <property type="match status" value="1"/>
</dbReference>
<dbReference type="Gene3D" id="3.30.470.20">
    <property type="entry name" value="ATP-grasp fold, B domain"/>
    <property type="match status" value="1"/>
</dbReference>
<dbReference type="NCBIfam" id="NF006367">
    <property type="entry name" value="PRK08591.1"/>
    <property type="match status" value="1"/>
</dbReference>
<accession>A0A0N0BMH3</accession>
<dbReference type="InterPro" id="IPR005482">
    <property type="entry name" value="Biotin_COase_C"/>
</dbReference>
<dbReference type="PROSITE" id="PS00866">
    <property type="entry name" value="CPSASE_1"/>
    <property type="match status" value="1"/>
</dbReference>
<evidence type="ECO:0000256" key="5">
    <source>
        <dbReference type="ARBA" id="ARBA00022598"/>
    </source>
</evidence>
<keyword evidence="13" id="KW-0444">Lipid biosynthesis</keyword>
<proteinExistence type="predicted"/>
<comment type="subunit">
    <text evidence="3 13">Acetyl-CoA carboxylase is a heterohexamer of biotin carboxyl carrier protein, biotin carboxylase and the two subunits of carboxyl transferase in a 2:2 complex.</text>
</comment>
<keyword evidence="5 13" id="KW-0436">Ligase</keyword>
<keyword evidence="13" id="KW-0443">Lipid metabolism</keyword>
<dbReference type="InterPro" id="IPR051602">
    <property type="entry name" value="ACC_Biotin_Carboxylase"/>
</dbReference>
<evidence type="ECO:0000256" key="7">
    <source>
        <dbReference type="ARBA" id="ARBA00022741"/>
    </source>
</evidence>
<dbReference type="InterPro" id="IPR011054">
    <property type="entry name" value="Rudment_hybrid_motif"/>
</dbReference>
<evidence type="ECO:0000256" key="11">
    <source>
        <dbReference type="ARBA" id="ARBA00048600"/>
    </source>
</evidence>
<dbReference type="Pfam" id="PF00289">
    <property type="entry name" value="Biotin_carb_N"/>
    <property type="match status" value="1"/>
</dbReference>
<keyword evidence="7 12" id="KW-0547">Nucleotide-binding</keyword>
<dbReference type="EC" id="6.3.4.14" evidence="4 13"/>
<feature type="domain" description="Biotin carboxylation" evidence="15">
    <location>
        <begin position="1"/>
        <end position="444"/>
    </location>
</feature>
<evidence type="ECO:0000256" key="6">
    <source>
        <dbReference type="ARBA" id="ARBA00022723"/>
    </source>
</evidence>
<evidence type="ECO:0000256" key="1">
    <source>
        <dbReference type="ARBA" id="ARBA00003761"/>
    </source>
</evidence>
<evidence type="ECO:0000313" key="16">
    <source>
        <dbReference type="EMBL" id="KOX90873.1"/>
    </source>
</evidence>
<evidence type="ECO:0000256" key="13">
    <source>
        <dbReference type="RuleBase" id="RU365063"/>
    </source>
</evidence>
<dbReference type="SMART" id="SM00878">
    <property type="entry name" value="Biotin_carb_C"/>
    <property type="match status" value="1"/>
</dbReference>
<dbReference type="GO" id="GO:2001295">
    <property type="term" value="P:malonyl-CoA biosynthetic process"/>
    <property type="evidence" value="ECO:0007669"/>
    <property type="project" value="UniProtKB-UniPathway"/>
</dbReference>
<keyword evidence="13" id="KW-0275">Fatty acid biosynthesis</keyword>
<dbReference type="InterPro" id="IPR004549">
    <property type="entry name" value="Acetyl_CoA_COase_biotin_COase"/>
</dbReference>
<dbReference type="UniPathway" id="UPA00655">
    <property type="reaction ID" value="UER00711"/>
</dbReference>
<feature type="domain" description="ATP-grasp" evidence="14">
    <location>
        <begin position="119"/>
        <end position="313"/>
    </location>
</feature>
<evidence type="ECO:0000256" key="12">
    <source>
        <dbReference type="PROSITE-ProRule" id="PRU00409"/>
    </source>
</evidence>
<dbReference type="InterPro" id="IPR011761">
    <property type="entry name" value="ATP-grasp"/>
</dbReference>
<evidence type="ECO:0000259" key="15">
    <source>
        <dbReference type="PROSITE" id="PS50979"/>
    </source>
</evidence>
<dbReference type="AlphaFoldDB" id="A0A0N0BMH3"/>
<keyword evidence="9" id="KW-0460">Magnesium</keyword>
<dbReference type="Pfam" id="PF02786">
    <property type="entry name" value="CPSase_L_D2"/>
    <property type="match status" value="1"/>
</dbReference>
<keyword evidence="10 13" id="KW-0092">Biotin</keyword>
<dbReference type="PROSITE" id="PS50979">
    <property type="entry name" value="BC"/>
    <property type="match status" value="1"/>
</dbReference>
<comment type="function">
    <text evidence="1 13">This protein is a component of the acetyl coenzyme A carboxylase complex; first, biotin carboxylase catalyzes the carboxylation of the carrier protein and then the transcarboxylase transfers the carboxyl group to form malonyl-CoA.</text>
</comment>
<evidence type="ECO:0000256" key="9">
    <source>
        <dbReference type="ARBA" id="ARBA00022842"/>
    </source>
</evidence>
<dbReference type="GO" id="GO:0006633">
    <property type="term" value="P:fatty acid biosynthetic process"/>
    <property type="evidence" value="ECO:0007669"/>
    <property type="project" value="UniProtKB-KW"/>
</dbReference>
<dbReference type="InterPro" id="IPR005481">
    <property type="entry name" value="BC-like_N"/>
</dbReference>
<comment type="pathway">
    <text evidence="2 13">Lipid metabolism; malonyl-CoA biosynthesis; malonyl-CoA from acetyl-CoA: step 1/1.</text>
</comment>
<keyword evidence="8 12" id="KW-0067">ATP-binding</keyword>
<organism evidence="16 17">
    <name type="scientific">Thermus aquaticus</name>
    <dbReference type="NCBI Taxonomy" id="271"/>
    <lineage>
        <taxon>Bacteria</taxon>
        <taxon>Thermotogati</taxon>
        <taxon>Deinococcota</taxon>
        <taxon>Deinococci</taxon>
        <taxon>Thermales</taxon>
        <taxon>Thermaceae</taxon>
        <taxon>Thermus</taxon>
    </lineage>
</organism>
<dbReference type="PATRIC" id="fig|271.14.peg.2148"/>
<dbReference type="GO" id="GO:0046872">
    <property type="term" value="F:metal ion binding"/>
    <property type="evidence" value="ECO:0007669"/>
    <property type="project" value="UniProtKB-KW"/>
</dbReference>
<dbReference type="PROSITE" id="PS50975">
    <property type="entry name" value="ATP_GRASP"/>
    <property type="match status" value="1"/>
</dbReference>
<evidence type="ECO:0000256" key="8">
    <source>
        <dbReference type="ARBA" id="ARBA00022840"/>
    </source>
</evidence>
<dbReference type="GO" id="GO:0004075">
    <property type="term" value="F:biotin carboxylase activity"/>
    <property type="evidence" value="ECO:0007669"/>
    <property type="project" value="UniProtKB-EC"/>
</dbReference>
<evidence type="ECO:0000256" key="2">
    <source>
        <dbReference type="ARBA" id="ARBA00004956"/>
    </source>
</evidence>
<comment type="caution">
    <text evidence="16">The sequence shown here is derived from an EMBL/GenBank/DDBJ whole genome shotgun (WGS) entry which is preliminary data.</text>
</comment>